<comment type="caution">
    <text evidence="4">The sequence shown here is derived from an EMBL/GenBank/DDBJ whole genome shotgun (WGS) entry which is preliminary data.</text>
</comment>
<keyword evidence="5" id="KW-1185">Reference proteome</keyword>
<reference evidence="4 5" key="1">
    <citation type="submission" date="2021-09" db="EMBL/GenBank/DDBJ databases">
        <title>Lysobacter sp. 13A isolated from the river sediment.</title>
        <authorList>
            <person name="Liu H."/>
            <person name="Li S."/>
            <person name="Mao S."/>
        </authorList>
    </citation>
    <scope>NUCLEOTIDE SEQUENCE [LARGE SCALE GENOMIC DNA]</scope>
    <source>
        <strain evidence="4 5">13A</strain>
    </source>
</reference>
<evidence type="ECO:0000259" key="3">
    <source>
        <dbReference type="Pfam" id="PF16370"/>
    </source>
</evidence>
<protein>
    <submittedName>
        <fullName evidence="4">Calcineurin-like phosphoesterase C-terminal domain-containing protein</fullName>
    </submittedName>
</protein>
<sequence>MRSLILFFAVLCFVVPVRAATSPVAGCAGGSVFEDRNGNGRTDAGEPGLAGIAISDGRTVERTDGDGRYRMSASADRPLFLLKPATHVLRERGNGLPDYWRGAGDGVASASDRNSVPRCRPFALAPFAASPERREALDVLLFGDPQVKSTADVGHFERDIIEPLMQGAAIDMGHRFNRFHFKGVAADLGLSLGDIVDDELSLYPDVIAATTRLGVPWLHVPGNHDLDLAAGTDAASLATFRHHFGPDTFAWEEPEATFVVLDDVIHLPGAQPGYIGGLRDDQFDFLDAYLATVPRNRLLVLALHIPLFDTGGRETFRAADRGRLFDLLAEFPKVLVLSAHSHVQQHVWHGAGAGWPGASPLHEYNVGATCGAFWSGAPDEVGVPDATMADGTPNGYARLRVTAGGDYSLAWHPARLEAGDPSRTQAMHLHAPRVLRRGAYPAWGVYANVFMGDAGTRVEYRVDGGPWQPMRRVEQPDPLLLAENARDDASDVLRGFDRSPEAKPSTHLWRGALPTDLGAGSHHVEVRAFDRWQGEQRAETSYRLEEFGG</sequence>
<dbReference type="Pfam" id="PF16370">
    <property type="entry name" value="MetallophosC"/>
    <property type="match status" value="1"/>
</dbReference>
<dbReference type="InterPro" id="IPR029052">
    <property type="entry name" value="Metallo-depent_PP-like"/>
</dbReference>
<dbReference type="SUPFAM" id="SSF56300">
    <property type="entry name" value="Metallo-dependent phosphatases"/>
    <property type="match status" value="1"/>
</dbReference>
<organism evidence="4 5">
    <name type="scientific">Novilysobacter selenitireducens</name>
    <dbReference type="NCBI Taxonomy" id="2872639"/>
    <lineage>
        <taxon>Bacteria</taxon>
        <taxon>Pseudomonadati</taxon>
        <taxon>Pseudomonadota</taxon>
        <taxon>Gammaproteobacteria</taxon>
        <taxon>Lysobacterales</taxon>
        <taxon>Lysobacteraceae</taxon>
        <taxon>Novilysobacter</taxon>
    </lineage>
</organism>
<feature type="chain" id="PRO_5046544953" evidence="1">
    <location>
        <begin position="20"/>
        <end position="549"/>
    </location>
</feature>
<keyword evidence="1" id="KW-0732">Signal</keyword>
<dbReference type="InterPro" id="IPR013783">
    <property type="entry name" value="Ig-like_fold"/>
</dbReference>
<evidence type="ECO:0000256" key="1">
    <source>
        <dbReference type="SAM" id="SignalP"/>
    </source>
</evidence>
<dbReference type="Proteomes" id="UP001430954">
    <property type="component" value="Unassembled WGS sequence"/>
</dbReference>
<feature type="domain" description="Calcineurin-like phosphoesterase" evidence="2">
    <location>
        <begin position="140"/>
        <end position="343"/>
    </location>
</feature>
<dbReference type="InterPro" id="IPR051918">
    <property type="entry name" value="STPP_CPPED1"/>
</dbReference>
<name>A0ABS7T4L4_9GAMM</name>
<dbReference type="Gene3D" id="3.60.21.10">
    <property type="match status" value="1"/>
</dbReference>
<dbReference type="InterPro" id="IPR004843">
    <property type="entry name" value="Calcineurin-like_PHP"/>
</dbReference>
<dbReference type="RefSeq" id="WP_223675006.1">
    <property type="nucleotide sequence ID" value="NZ_JAINZW010000002.1"/>
</dbReference>
<evidence type="ECO:0000313" key="5">
    <source>
        <dbReference type="Proteomes" id="UP001430954"/>
    </source>
</evidence>
<feature type="signal peptide" evidence="1">
    <location>
        <begin position="1"/>
        <end position="19"/>
    </location>
</feature>
<accession>A0ABS7T4L4</accession>
<evidence type="ECO:0000313" key="4">
    <source>
        <dbReference type="EMBL" id="MBZ4038802.1"/>
    </source>
</evidence>
<evidence type="ECO:0000259" key="2">
    <source>
        <dbReference type="Pfam" id="PF00149"/>
    </source>
</evidence>
<gene>
    <name evidence="4" type="ORF">K6753_04590</name>
</gene>
<feature type="domain" description="Calcineurin-like phosphoesterase C-terminal" evidence="3">
    <location>
        <begin position="363"/>
        <end position="532"/>
    </location>
</feature>
<dbReference type="Pfam" id="PF00149">
    <property type="entry name" value="Metallophos"/>
    <property type="match status" value="1"/>
</dbReference>
<proteinExistence type="predicted"/>
<dbReference type="InterPro" id="IPR032288">
    <property type="entry name" value="Metallophos_C"/>
</dbReference>
<dbReference type="EMBL" id="JAINZW010000002">
    <property type="protein sequence ID" value="MBZ4038802.1"/>
    <property type="molecule type" value="Genomic_DNA"/>
</dbReference>
<dbReference type="Gene3D" id="2.60.40.10">
    <property type="entry name" value="Immunoglobulins"/>
    <property type="match status" value="1"/>
</dbReference>
<dbReference type="PANTHER" id="PTHR43143:SF6">
    <property type="entry name" value="BLL3016 PROTEIN"/>
    <property type="match status" value="1"/>
</dbReference>
<dbReference type="SUPFAM" id="SSF117074">
    <property type="entry name" value="Hypothetical protein PA1324"/>
    <property type="match status" value="1"/>
</dbReference>
<dbReference type="PANTHER" id="PTHR43143">
    <property type="entry name" value="METALLOPHOSPHOESTERASE, CALCINEURIN SUPERFAMILY"/>
    <property type="match status" value="1"/>
</dbReference>